<keyword evidence="3" id="KW-1185">Reference proteome</keyword>
<dbReference type="Proteomes" id="UP001148312">
    <property type="component" value="Unassembled WGS sequence"/>
</dbReference>
<dbReference type="EMBL" id="JAPWDQ010000012">
    <property type="protein sequence ID" value="KAJ5474968.1"/>
    <property type="molecule type" value="Genomic_DNA"/>
</dbReference>
<evidence type="ECO:0000256" key="1">
    <source>
        <dbReference type="SAM" id="MobiDB-lite"/>
    </source>
</evidence>
<sequence>MSSSRRQMTSSDVDRVLGLTVNNRARDQVVSLLDSLFNENNFSSLSIPSERVRFRQLLRDTMSAEVHGQSSRFPESVLSAFRHDADKCVDALYVRARLNRKARQCRETHPPRGTIETTAESVASTSRTPATLVPGSSSLQPAASPAAAPLPTSAQPVPSSLTEAFPMPTPAAAPSAAGVVPSPARRDVRSAYDEATWPIPGDGPFRVDPNCFLRFQYTDASGRAYPTLEWSLGGMLGPPYGTEVCPYWAPPDDLCLSDIFAMVGAKWGLTDQQVSRLDGIEMRIILGERHWDYAGWFRFCWDSFLAWATEHLGVPGLQPSRVTETLETLLEDWW</sequence>
<reference evidence="2" key="1">
    <citation type="submission" date="2022-12" db="EMBL/GenBank/DDBJ databases">
        <authorList>
            <person name="Petersen C."/>
        </authorList>
    </citation>
    <scope>NUCLEOTIDE SEQUENCE</scope>
    <source>
        <strain evidence="2">IBT 30728</strain>
    </source>
</reference>
<dbReference type="RefSeq" id="XP_056786726.1">
    <property type="nucleotide sequence ID" value="XM_056937634.1"/>
</dbReference>
<proteinExistence type="predicted"/>
<comment type="caution">
    <text evidence="2">The sequence shown here is derived from an EMBL/GenBank/DDBJ whole genome shotgun (WGS) entry which is preliminary data.</text>
</comment>
<organism evidence="2 3">
    <name type="scientific">Penicillium diatomitis</name>
    <dbReference type="NCBI Taxonomy" id="2819901"/>
    <lineage>
        <taxon>Eukaryota</taxon>
        <taxon>Fungi</taxon>
        <taxon>Dikarya</taxon>
        <taxon>Ascomycota</taxon>
        <taxon>Pezizomycotina</taxon>
        <taxon>Eurotiomycetes</taxon>
        <taxon>Eurotiomycetidae</taxon>
        <taxon>Eurotiales</taxon>
        <taxon>Aspergillaceae</taxon>
        <taxon>Penicillium</taxon>
    </lineage>
</organism>
<evidence type="ECO:0000313" key="2">
    <source>
        <dbReference type="EMBL" id="KAJ5474968.1"/>
    </source>
</evidence>
<dbReference type="AlphaFoldDB" id="A0A9W9WTJ2"/>
<name>A0A9W9WTJ2_9EURO</name>
<dbReference type="GeneID" id="81627884"/>
<feature type="compositionally biased region" description="Polar residues" evidence="1">
    <location>
        <begin position="115"/>
        <end position="129"/>
    </location>
</feature>
<protein>
    <submittedName>
        <fullName evidence="2">Uncharacterized protein</fullName>
    </submittedName>
</protein>
<feature type="compositionally biased region" description="Low complexity" evidence="1">
    <location>
        <begin position="136"/>
        <end position="156"/>
    </location>
</feature>
<evidence type="ECO:0000313" key="3">
    <source>
        <dbReference type="Proteomes" id="UP001148312"/>
    </source>
</evidence>
<feature type="region of interest" description="Disordered" evidence="1">
    <location>
        <begin position="104"/>
        <end position="158"/>
    </location>
</feature>
<gene>
    <name evidence="2" type="ORF">N7539_008034</name>
</gene>
<accession>A0A9W9WTJ2</accession>
<reference evidence="2" key="2">
    <citation type="journal article" date="2023" name="IMA Fungus">
        <title>Comparative genomic study of the Penicillium genus elucidates a diverse pangenome and 15 lateral gene transfer events.</title>
        <authorList>
            <person name="Petersen C."/>
            <person name="Sorensen T."/>
            <person name="Nielsen M.R."/>
            <person name="Sondergaard T.E."/>
            <person name="Sorensen J.L."/>
            <person name="Fitzpatrick D.A."/>
            <person name="Frisvad J.C."/>
            <person name="Nielsen K.L."/>
        </authorList>
    </citation>
    <scope>NUCLEOTIDE SEQUENCE</scope>
    <source>
        <strain evidence="2">IBT 30728</strain>
    </source>
</reference>